<dbReference type="AlphaFoldDB" id="A0A217EDU8"/>
<organism evidence="1 2">
    <name type="scientific">Acinetobacter apis</name>
    <dbReference type="NCBI Taxonomy" id="1229165"/>
    <lineage>
        <taxon>Bacteria</taxon>
        <taxon>Pseudomonadati</taxon>
        <taxon>Pseudomonadota</taxon>
        <taxon>Gammaproteobacteria</taxon>
        <taxon>Moraxellales</taxon>
        <taxon>Moraxellaceae</taxon>
        <taxon>Acinetobacter</taxon>
    </lineage>
</organism>
<sequence length="270" mass="30323">MTYQYHDETIIHTLPESTVFVFGSDLKGQHSTGAARIAVRHFGALIGVAKGWSGQSFAIPILDEDLEPLPLAQIAAYIDDFKIYTQNHPQHYYFITALGCGSAGHAVAHIAPLFKHVSDNVILPYSFYPYIDEHAKEAYPDITRDFLKTILDHDLVLADDVTAELNKTSLSMAHQAIAEQVIEHNLYPEDHLGRGRVHEVQDIVARLKNYDADFNALFDDGHANELIGGVVLALMELYQFTEQELLAVWQQNLHIQHPIHRPNHGLTKSV</sequence>
<evidence type="ECO:0000313" key="1">
    <source>
        <dbReference type="EMBL" id="SNQ28688.1"/>
    </source>
</evidence>
<gene>
    <name evidence="1" type="ORF">SAMN05444584_0613</name>
</gene>
<keyword evidence="2" id="KW-1185">Reference proteome</keyword>
<dbReference type="RefSeq" id="WP_088822721.1">
    <property type="nucleotide sequence ID" value="NZ_FZLN01000001.1"/>
</dbReference>
<dbReference type="OrthoDB" id="489040at2"/>
<name>A0A217EDU8_9GAMM</name>
<dbReference type="Proteomes" id="UP000243463">
    <property type="component" value="Unassembled WGS sequence"/>
</dbReference>
<proteinExistence type="predicted"/>
<protein>
    <submittedName>
        <fullName evidence="1">Uncharacterized protein</fullName>
    </submittedName>
</protein>
<dbReference type="EMBL" id="FZLN01000001">
    <property type="protein sequence ID" value="SNQ28688.1"/>
    <property type="molecule type" value="Genomic_DNA"/>
</dbReference>
<evidence type="ECO:0000313" key="2">
    <source>
        <dbReference type="Proteomes" id="UP000243463"/>
    </source>
</evidence>
<reference evidence="2" key="1">
    <citation type="submission" date="2017-06" db="EMBL/GenBank/DDBJ databases">
        <authorList>
            <person name="Varghese N."/>
            <person name="Submissions S."/>
        </authorList>
    </citation>
    <scope>NUCLEOTIDE SEQUENCE [LARGE SCALE GENOMIC DNA]</scope>
    <source>
        <strain evidence="2">ANC 5114</strain>
    </source>
</reference>
<accession>A0A217EDU8</accession>